<dbReference type="EMBL" id="ML735403">
    <property type="protein sequence ID" value="KAE8384096.1"/>
    <property type="molecule type" value="Genomic_DNA"/>
</dbReference>
<evidence type="ECO:0000256" key="1">
    <source>
        <dbReference type="ARBA" id="ARBA00005179"/>
    </source>
</evidence>
<evidence type="ECO:0000256" key="4">
    <source>
        <dbReference type="ARBA" id="ARBA00022679"/>
    </source>
</evidence>
<keyword evidence="4 7" id="KW-0808">Transferase</keyword>
<comment type="similarity">
    <text evidence="2">Belongs to the methyltransferase superfamily.</text>
</comment>
<dbReference type="InterPro" id="IPR051052">
    <property type="entry name" value="Diverse_substrate_MTase"/>
</dbReference>
<comment type="pathway">
    <text evidence="1">Secondary metabolite biosynthesis.</text>
</comment>
<protein>
    <submittedName>
        <fullName evidence="7">S-adenosyl-L-methionine-dependent methyltransferase</fullName>
    </submittedName>
</protein>
<dbReference type="SUPFAM" id="SSF54427">
    <property type="entry name" value="NTF2-like"/>
    <property type="match status" value="1"/>
</dbReference>
<dbReference type="GO" id="GO:0008757">
    <property type="term" value="F:S-adenosylmethionine-dependent methyltransferase activity"/>
    <property type="evidence" value="ECO:0007669"/>
    <property type="project" value="InterPro"/>
</dbReference>
<dbReference type="Gene3D" id="3.40.50.150">
    <property type="entry name" value="Vaccinia Virus protein VP39"/>
    <property type="match status" value="1"/>
</dbReference>
<dbReference type="InterPro" id="IPR029063">
    <property type="entry name" value="SAM-dependent_MTases_sf"/>
</dbReference>
<dbReference type="Proteomes" id="UP000326877">
    <property type="component" value="Unassembled WGS sequence"/>
</dbReference>
<sequence>MVLPESVDNYSKRLDKALLGKHTCTLYDALKRRESDILVQLRTGMARVNSNLKGRPSALDVFFQRLFNYHHSHSGHFGTVHDVGAGNGPYAHILRSKFQHVIISDVARENVVLAEDRLGYDGFSYRAARVEEGNDITPSSIDMVFATNVMHFCDQPLAMSVIAKQLRPGGTFACAAFGAAQFEDPRIQDVYTRINHSGGRTLLQKGEDPDKLLAVIARTQGKYNVAPLDECLFLPGAQRIHLNMENGGITAPLPPDVQVNEPVYIGVDDIEAFVQEEGWSFVTDLEGVKEHVLSFPFAREDPNFGELWQEMEEVIGDHPVKGSWPAKIILATRSTTATMPTPAEKQTATLNKFIEGWKGWTPDGFLASWSEDCAQVTLPFSSRVAPRTRAITEELFPKLMSILTNFELTVHNVIHDPAQSKAVMYAITTADSPFGPYKNEHACFVWFDESGEYVNRIEEMLDGVFMKHFLLKLEAYIMGKEEA</sequence>
<evidence type="ECO:0000256" key="2">
    <source>
        <dbReference type="ARBA" id="ARBA00008361"/>
    </source>
</evidence>
<dbReference type="AlphaFoldDB" id="A0A5N7BQH8"/>
<dbReference type="Pfam" id="PF08241">
    <property type="entry name" value="Methyltransf_11"/>
    <property type="match status" value="1"/>
</dbReference>
<accession>A0A5N7BQH8</accession>
<name>A0A5N7BQH8_PETAA</name>
<evidence type="ECO:0000256" key="3">
    <source>
        <dbReference type="ARBA" id="ARBA00022603"/>
    </source>
</evidence>
<feature type="domain" description="Methyltransferase type 11" evidence="6">
    <location>
        <begin position="82"/>
        <end position="174"/>
    </location>
</feature>
<proteinExistence type="inferred from homology"/>
<dbReference type="PANTHER" id="PTHR44942">
    <property type="entry name" value="METHYLTRANSF_11 DOMAIN-CONTAINING PROTEIN"/>
    <property type="match status" value="1"/>
</dbReference>
<dbReference type="PANTHER" id="PTHR44942:SF4">
    <property type="entry name" value="METHYLTRANSFERASE TYPE 11 DOMAIN-CONTAINING PROTEIN"/>
    <property type="match status" value="1"/>
</dbReference>
<dbReference type="SUPFAM" id="SSF53335">
    <property type="entry name" value="S-adenosyl-L-methionine-dependent methyltransferases"/>
    <property type="match status" value="1"/>
</dbReference>
<reference evidence="7" key="1">
    <citation type="submission" date="2019-04" db="EMBL/GenBank/DDBJ databases">
        <title>Friends and foes A comparative genomics studyof 23 Aspergillus species from section Flavi.</title>
        <authorList>
            <consortium name="DOE Joint Genome Institute"/>
            <person name="Kjaerbolling I."/>
            <person name="Vesth T."/>
            <person name="Frisvad J.C."/>
            <person name="Nybo J.L."/>
            <person name="Theobald S."/>
            <person name="Kildgaard S."/>
            <person name="Isbrandt T."/>
            <person name="Kuo A."/>
            <person name="Sato A."/>
            <person name="Lyhne E.K."/>
            <person name="Kogle M.E."/>
            <person name="Wiebenga A."/>
            <person name="Kun R.S."/>
            <person name="Lubbers R.J."/>
            <person name="Makela M.R."/>
            <person name="Barry K."/>
            <person name="Chovatia M."/>
            <person name="Clum A."/>
            <person name="Daum C."/>
            <person name="Haridas S."/>
            <person name="He G."/>
            <person name="LaButti K."/>
            <person name="Lipzen A."/>
            <person name="Mondo S."/>
            <person name="Riley R."/>
            <person name="Salamov A."/>
            <person name="Simmons B.A."/>
            <person name="Magnuson J.K."/>
            <person name="Henrissat B."/>
            <person name="Mortensen U.H."/>
            <person name="Larsen T.O."/>
            <person name="Devries R.P."/>
            <person name="Grigoriev I.V."/>
            <person name="Machida M."/>
            <person name="Baker S.E."/>
            <person name="Andersen M.R."/>
        </authorList>
    </citation>
    <scope>NUCLEOTIDE SEQUENCE [LARGE SCALE GENOMIC DNA]</scope>
    <source>
        <strain evidence="7">IBT 14317</strain>
    </source>
</reference>
<keyword evidence="3 7" id="KW-0489">Methyltransferase</keyword>
<dbReference type="GO" id="GO:0032259">
    <property type="term" value="P:methylation"/>
    <property type="evidence" value="ECO:0007669"/>
    <property type="project" value="UniProtKB-KW"/>
</dbReference>
<evidence type="ECO:0000313" key="7">
    <source>
        <dbReference type="EMBL" id="KAE8384096.1"/>
    </source>
</evidence>
<dbReference type="CDD" id="cd02440">
    <property type="entry name" value="AdoMet_MTases"/>
    <property type="match status" value="1"/>
</dbReference>
<dbReference type="InterPro" id="IPR032710">
    <property type="entry name" value="NTF2-like_dom_sf"/>
</dbReference>
<organism evidence="7">
    <name type="scientific">Petromyces alliaceus</name>
    <name type="common">Aspergillus alliaceus</name>
    <dbReference type="NCBI Taxonomy" id="209559"/>
    <lineage>
        <taxon>Eukaryota</taxon>
        <taxon>Fungi</taxon>
        <taxon>Dikarya</taxon>
        <taxon>Ascomycota</taxon>
        <taxon>Pezizomycotina</taxon>
        <taxon>Eurotiomycetes</taxon>
        <taxon>Eurotiomycetidae</taxon>
        <taxon>Eurotiales</taxon>
        <taxon>Aspergillaceae</taxon>
        <taxon>Aspergillus</taxon>
        <taxon>Aspergillus subgen. Circumdati</taxon>
    </lineage>
</organism>
<dbReference type="InterPro" id="IPR013216">
    <property type="entry name" value="Methyltransf_11"/>
</dbReference>
<evidence type="ECO:0000256" key="5">
    <source>
        <dbReference type="ARBA" id="ARBA00022691"/>
    </source>
</evidence>
<keyword evidence="5" id="KW-0949">S-adenosyl-L-methionine</keyword>
<evidence type="ECO:0000259" key="6">
    <source>
        <dbReference type="Pfam" id="PF08241"/>
    </source>
</evidence>
<gene>
    <name evidence="7" type="ORF">BDV23DRAFT_177328</name>
</gene>
<dbReference type="OrthoDB" id="10027013at2759"/>